<dbReference type="Gene3D" id="1.10.10.10">
    <property type="entry name" value="Winged helix-like DNA-binding domain superfamily/Winged helix DNA-binding domain"/>
    <property type="match status" value="1"/>
</dbReference>
<dbReference type="EMBL" id="CP068114">
    <property type="protein sequence ID" value="QQS87385.1"/>
    <property type="molecule type" value="Genomic_DNA"/>
</dbReference>
<organism evidence="7 8">
    <name type="scientific">Fusobacterium canifelinum</name>
    <dbReference type="NCBI Taxonomy" id="285729"/>
    <lineage>
        <taxon>Bacteria</taxon>
        <taxon>Fusobacteriati</taxon>
        <taxon>Fusobacteriota</taxon>
        <taxon>Fusobacteriia</taxon>
        <taxon>Fusobacteriales</taxon>
        <taxon>Fusobacteriaceae</taxon>
        <taxon>Fusobacterium</taxon>
    </lineage>
</organism>
<dbReference type="GO" id="GO:0008483">
    <property type="term" value="F:transaminase activity"/>
    <property type="evidence" value="ECO:0007669"/>
    <property type="project" value="UniProtKB-KW"/>
</dbReference>
<keyword evidence="7" id="KW-0808">Transferase</keyword>
<keyword evidence="5" id="KW-0804">Transcription</keyword>
<gene>
    <name evidence="7" type="ORF">I6I83_10145</name>
</gene>
<dbReference type="InterPro" id="IPR015421">
    <property type="entry name" value="PyrdxlP-dep_Trfase_major"/>
</dbReference>
<protein>
    <submittedName>
        <fullName evidence="7">PLP-dependent aminotransferase family protein</fullName>
    </submittedName>
</protein>
<dbReference type="CDD" id="cd00609">
    <property type="entry name" value="AAT_like"/>
    <property type="match status" value="1"/>
</dbReference>
<dbReference type="PANTHER" id="PTHR46577">
    <property type="entry name" value="HTH-TYPE TRANSCRIPTIONAL REGULATORY PROTEIN GABR"/>
    <property type="match status" value="1"/>
</dbReference>
<comment type="similarity">
    <text evidence="1">In the C-terminal section; belongs to the class-I pyridoxal-phosphate-dependent aminotransferase family.</text>
</comment>
<evidence type="ECO:0000256" key="1">
    <source>
        <dbReference type="ARBA" id="ARBA00005384"/>
    </source>
</evidence>
<dbReference type="Pfam" id="PF00392">
    <property type="entry name" value="GntR"/>
    <property type="match status" value="1"/>
</dbReference>
<evidence type="ECO:0000256" key="3">
    <source>
        <dbReference type="ARBA" id="ARBA00023015"/>
    </source>
</evidence>
<dbReference type="Pfam" id="PF00155">
    <property type="entry name" value="Aminotran_1_2"/>
    <property type="match status" value="1"/>
</dbReference>
<dbReference type="Gene3D" id="3.40.640.10">
    <property type="entry name" value="Type I PLP-dependent aspartate aminotransferase-like (Major domain)"/>
    <property type="match status" value="1"/>
</dbReference>
<dbReference type="SMART" id="SM00345">
    <property type="entry name" value="HTH_GNTR"/>
    <property type="match status" value="1"/>
</dbReference>
<evidence type="ECO:0000313" key="7">
    <source>
        <dbReference type="EMBL" id="QQS87385.1"/>
    </source>
</evidence>
<dbReference type="InterPro" id="IPR036388">
    <property type="entry name" value="WH-like_DNA-bd_sf"/>
</dbReference>
<dbReference type="InterPro" id="IPR000524">
    <property type="entry name" value="Tscrpt_reg_HTH_GntR"/>
</dbReference>
<feature type="domain" description="HTH gntR-type" evidence="6">
    <location>
        <begin position="11"/>
        <end position="79"/>
    </location>
</feature>
<dbReference type="InterPro" id="IPR051446">
    <property type="entry name" value="HTH_trans_reg/aminotransferase"/>
</dbReference>
<evidence type="ECO:0000256" key="4">
    <source>
        <dbReference type="ARBA" id="ARBA00023125"/>
    </source>
</evidence>
<dbReference type="PROSITE" id="PS50949">
    <property type="entry name" value="HTH_GNTR"/>
    <property type="match status" value="1"/>
</dbReference>
<keyword evidence="7" id="KW-0032">Aminotransferase</keyword>
<accession>A0ABX7CCY0</accession>
<dbReference type="PANTHER" id="PTHR46577:SF1">
    <property type="entry name" value="HTH-TYPE TRANSCRIPTIONAL REGULATORY PROTEIN GABR"/>
    <property type="match status" value="1"/>
</dbReference>
<dbReference type="InterPro" id="IPR015424">
    <property type="entry name" value="PyrdxlP-dep_Trfase"/>
</dbReference>
<dbReference type="RefSeq" id="WP_201626875.1">
    <property type="nucleotide sequence ID" value="NZ_CP068114.1"/>
</dbReference>
<reference evidence="7 8" key="1">
    <citation type="submission" date="2021-01" db="EMBL/GenBank/DDBJ databases">
        <title>FDA dAtabase for Regulatory Grade micrObial Sequences (FDA-ARGOS): Supporting development and validation of Infectious Disease Dx tests.</title>
        <authorList>
            <person name="Sproer C."/>
            <person name="Gronow S."/>
            <person name="Severitt S."/>
            <person name="Schroder I."/>
            <person name="Tallon L."/>
            <person name="Sadzewicz L."/>
            <person name="Zhao X."/>
            <person name="Boylan J."/>
            <person name="Ott S."/>
            <person name="Bowen H."/>
            <person name="Vavikolanu K."/>
            <person name="Mehta A."/>
            <person name="Aluvathingal J."/>
            <person name="Nadendla S."/>
            <person name="Lowell S."/>
            <person name="Myers T."/>
            <person name="Yan Y."/>
            <person name="Sichtig H."/>
        </authorList>
    </citation>
    <scope>NUCLEOTIDE SEQUENCE [LARGE SCALE GENOMIC DNA]</scope>
    <source>
        <strain evidence="7 8">FDAARGOS_1126</strain>
    </source>
</reference>
<dbReference type="InterPro" id="IPR015422">
    <property type="entry name" value="PyrdxlP-dep_Trfase_small"/>
</dbReference>
<dbReference type="CDD" id="cd07377">
    <property type="entry name" value="WHTH_GntR"/>
    <property type="match status" value="1"/>
</dbReference>
<dbReference type="SUPFAM" id="SSF53383">
    <property type="entry name" value="PLP-dependent transferases"/>
    <property type="match status" value="1"/>
</dbReference>
<keyword evidence="3" id="KW-0805">Transcription regulation</keyword>
<dbReference type="SUPFAM" id="SSF46785">
    <property type="entry name" value="Winged helix' DNA-binding domain"/>
    <property type="match status" value="1"/>
</dbReference>
<dbReference type="InterPro" id="IPR004839">
    <property type="entry name" value="Aminotransferase_I/II_large"/>
</dbReference>
<dbReference type="Gene3D" id="3.90.1150.10">
    <property type="entry name" value="Aspartate Aminotransferase, domain 1"/>
    <property type="match status" value="1"/>
</dbReference>
<evidence type="ECO:0000313" key="8">
    <source>
        <dbReference type="Proteomes" id="UP000595375"/>
    </source>
</evidence>
<keyword evidence="8" id="KW-1185">Reference proteome</keyword>
<sequence length="480" mass="56710">MQKKLIRNSEVKISTQLYEMLRQDILENKWKENDKFYSVRQISIKYEVNLNTVLKVIRMLEEEGYLYSLKGKGCFVKKGYNLDIGKRMTPILNTFRFGQNSKGMEINFSNGGPPKECFPIEEYKEIINEILSDETESRYLMAYQNIQGLESLRETLVEFIRKYGIRREKRDIIICSGTQIALELISTAFGISPKKTVLLSDPTYQNAVHILKSYCNIENIDMKNDGWDMQEFEELLKRKKIDFVYIMTNFQNPTGISWSFEKKRKMIELSKRYNFYIIEDECFSDFYYNSRECPKSLKALDKYERVFFIKTFSKIVMPALGLTMLIPPKKYIDSFSLNKYFIDTTTSGINQKFLEIFIKRGLLDKHLEKLRLNLKEKMDYMIRELQKIKHLEIIHIPKGGFFIWVNLANYINSEKFYYKCRLRGLSVLPGFIFYSSIDEVTSKIRISIVSSTMKEMKKGLKIIQDVFNNCDFNESVEKSL</sequence>
<proteinExistence type="inferred from homology"/>
<dbReference type="InterPro" id="IPR036390">
    <property type="entry name" value="WH_DNA-bd_sf"/>
</dbReference>
<dbReference type="Proteomes" id="UP000595375">
    <property type="component" value="Chromosome"/>
</dbReference>
<keyword evidence="4" id="KW-0238">DNA-binding</keyword>
<evidence type="ECO:0000256" key="5">
    <source>
        <dbReference type="ARBA" id="ARBA00023163"/>
    </source>
</evidence>
<evidence type="ECO:0000256" key="2">
    <source>
        <dbReference type="ARBA" id="ARBA00022898"/>
    </source>
</evidence>
<keyword evidence="2" id="KW-0663">Pyridoxal phosphate</keyword>
<name>A0ABX7CCY0_9FUSO</name>
<evidence type="ECO:0000259" key="6">
    <source>
        <dbReference type="PROSITE" id="PS50949"/>
    </source>
</evidence>